<proteinExistence type="predicted"/>
<accession>A0A5E8UXC7</accession>
<evidence type="ECO:0000313" key="2">
    <source>
        <dbReference type="Proteomes" id="UP000004703"/>
    </source>
</evidence>
<reference evidence="1 2" key="2">
    <citation type="submission" date="2013-04" db="EMBL/GenBank/DDBJ databases">
        <authorList>
            <person name="Fiebig A."/>
            <person name="Pradella S."/>
            <person name="Wagner-Doebler I."/>
        </authorList>
    </citation>
    <scope>NUCLEOTIDE SEQUENCE [LARGE SCALE GENOMIC DNA]</scope>
    <source>
        <strain evidence="2">DSM 17067 / NCIMB 14079 / DFL-11</strain>
    </source>
</reference>
<sequence length="122" mass="14314">MKTHKLTFKRASPPQTALVISYPNQNHCLKRFSHKFRLTSWLHDKTTKIKQFLQLASERQHLLREEPDSVLADLGLTRAQLRSRKFLKAELTRVDDTRPNAEIVQFEMPAKRLGFRRNQSSS</sequence>
<dbReference type="RefSeq" id="WP_134852993.1">
    <property type="nucleotide sequence ID" value="NZ_CM011002.1"/>
</dbReference>
<organism evidence="1 2">
    <name type="scientific">Roseibium alexandrii (strain DSM 17067 / NCIMB 14079 / DFL-11)</name>
    <name type="common">Labrenzia alexandrii</name>
    <dbReference type="NCBI Taxonomy" id="244592"/>
    <lineage>
        <taxon>Bacteria</taxon>
        <taxon>Pseudomonadati</taxon>
        <taxon>Pseudomonadota</taxon>
        <taxon>Alphaproteobacteria</taxon>
        <taxon>Hyphomicrobiales</taxon>
        <taxon>Stappiaceae</taxon>
        <taxon>Roseibium</taxon>
    </lineage>
</organism>
<evidence type="ECO:0008006" key="3">
    <source>
        <dbReference type="Google" id="ProtNLM"/>
    </source>
</evidence>
<evidence type="ECO:0000313" key="1">
    <source>
        <dbReference type="EMBL" id="RMX61884.1"/>
    </source>
</evidence>
<reference evidence="1 2" key="1">
    <citation type="submission" date="2008-01" db="EMBL/GenBank/DDBJ databases">
        <authorList>
            <person name="Wagner-Dobler I."/>
            <person name="Ferriera S."/>
            <person name="Johnson J."/>
            <person name="Kravitz S."/>
            <person name="Beeson K."/>
            <person name="Sutton G."/>
            <person name="Rogers Y.-H."/>
            <person name="Friedman R."/>
            <person name="Frazier M."/>
            <person name="Venter J.C."/>
        </authorList>
    </citation>
    <scope>NUCLEOTIDE SEQUENCE [LARGE SCALE GENOMIC DNA]</scope>
    <source>
        <strain evidence="2">DSM 17067 / NCIMB 14079 / DFL-11</strain>
    </source>
</reference>
<comment type="caution">
    <text evidence="1">The sequence shown here is derived from an EMBL/GenBank/DDBJ whole genome shotgun (WGS) entry which is preliminary data.</text>
</comment>
<dbReference type="Proteomes" id="UP000004703">
    <property type="component" value="Chromosome"/>
</dbReference>
<dbReference type="EMBL" id="ACCU02000003">
    <property type="protein sequence ID" value="RMX61884.1"/>
    <property type="molecule type" value="Genomic_DNA"/>
</dbReference>
<name>A0A5E8UXC7_ROSAD</name>
<dbReference type="AlphaFoldDB" id="A0A5E8UXC7"/>
<gene>
    <name evidence="1" type="ORF">SADFL11_00048460</name>
</gene>
<protein>
    <recommendedName>
        <fullName evidence="3">DUF1127 domain-containing protein</fullName>
    </recommendedName>
</protein>